<reference evidence="2" key="2">
    <citation type="journal article" date="2023" name="IMA Fungus">
        <title>Comparative genomic study of the Penicillium genus elucidates a diverse pangenome and 15 lateral gene transfer events.</title>
        <authorList>
            <person name="Petersen C."/>
            <person name="Sorensen T."/>
            <person name="Nielsen M.R."/>
            <person name="Sondergaard T.E."/>
            <person name="Sorensen J.L."/>
            <person name="Fitzpatrick D.A."/>
            <person name="Frisvad J.C."/>
            <person name="Nielsen K.L."/>
        </authorList>
    </citation>
    <scope>NUCLEOTIDE SEQUENCE</scope>
    <source>
        <strain evidence="2">IBT 15544</strain>
    </source>
</reference>
<dbReference type="AlphaFoldDB" id="A0A9W9N256"/>
<dbReference type="GeneID" id="83177765"/>
<dbReference type="RefSeq" id="XP_058309926.1">
    <property type="nucleotide sequence ID" value="XM_058450464.1"/>
</dbReference>
<gene>
    <name evidence="2" type="ORF">N7498_003402</name>
</gene>
<comment type="caution">
    <text evidence="2">The sequence shown here is derived from an EMBL/GenBank/DDBJ whole genome shotgun (WGS) entry which is preliminary data.</text>
</comment>
<evidence type="ECO:0000256" key="1">
    <source>
        <dbReference type="SAM" id="MobiDB-lite"/>
    </source>
</evidence>
<dbReference type="Proteomes" id="UP001150904">
    <property type="component" value="Unassembled WGS sequence"/>
</dbReference>
<dbReference type="OrthoDB" id="514070at2759"/>
<dbReference type="EMBL" id="JAPQKR010000008">
    <property type="protein sequence ID" value="KAJ5211756.1"/>
    <property type="molecule type" value="Genomic_DNA"/>
</dbReference>
<protein>
    <submittedName>
        <fullName evidence="2">Uncharacterized protein</fullName>
    </submittedName>
</protein>
<accession>A0A9W9N256</accession>
<reference evidence="2" key="1">
    <citation type="submission" date="2022-12" db="EMBL/GenBank/DDBJ databases">
        <authorList>
            <person name="Petersen C."/>
        </authorList>
    </citation>
    <scope>NUCLEOTIDE SEQUENCE</scope>
    <source>
        <strain evidence="2">IBT 15544</strain>
    </source>
</reference>
<proteinExistence type="predicted"/>
<evidence type="ECO:0000313" key="2">
    <source>
        <dbReference type="EMBL" id="KAJ5211756.1"/>
    </source>
</evidence>
<feature type="region of interest" description="Disordered" evidence="1">
    <location>
        <begin position="68"/>
        <end position="109"/>
    </location>
</feature>
<organism evidence="2 3">
    <name type="scientific">Penicillium cinerascens</name>
    <dbReference type="NCBI Taxonomy" id="70096"/>
    <lineage>
        <taxon>Eukaryota</taxon>
        <taxon>Fungi</taxon>
        <taxon>Dikarya</taxon>
        <taxon>Ascomycota</taxon>
        <taxon>Pezizomycotina</taxon>
        <taxon>Eurotiomycetes</taxon>
        <taxon>Eurotiomycetidae</taxon>
        <taxon>Eurotiales</taxon>
        <taxon>Aspergillaceae</taxon>
        <taxon>Penicillium</taxon>
    </lineage>
</organism>
<sequence>MSGAKITDILRFLSQDAKVPLATALGKVVELQKANMTSAEQISKANPKAIQEIFKDEKLAKQVLNAAKRVSKKRGAPADSATTSPQKKKKESKITKDSTPFEVESSLGLPMSSASDSELCNMTVVTNRAPLVLAFAVCVLKYTMPEQPISSRLSLAQAVVSANSRTKAVSLGLESGQSAEQEGWGEGHPTIKVLGRDIRVLKRWDYNPREGEPDQASASEEPNAVSAKDFVGNGDIEDADKMPPLWGVDLEAIRKSQATIAGSDPKPASALPIYTAESARSYLLRSISKLQEGIPPKSKSAAAAVQEKEDYVGHLVHAIDSVCSSWATTLSKSELDRRAWAWYLRLRPDVQSGAQGWGEKGHVKLSDILALRRDP</sequence>
<name>A0A9W9N256_9EURO</name>
<keyword evidence="3" id="KW-1185">Reference proteome</keyword>
<evidence type="ECO:0000313" key="3">
    <source>
        <dbReference type="Proteomes" id="UP001150904"/>
    </source>
</evidence>